<evidence type="ECO:0000256" key="1">
    <source>
        <dbReference type="ARBA" id="ARBA00022723"/>
    </source>
</evidence>
<dbReference type="InterPro" id="IPR006026">
    <property type="entry name" value="Peptidase_Metallo"/>
</dbReference>
<organism evidence="9 10">
    <name type="scientific">Heligmosomoides polygyrus</name>
    <name type="common">Parasitic roundworm</name>
    <dbReference type="NCBI Taxonomy" id="6339"/>
    <lineage>
        <taxon>Eukaryota</taxon>
        <taxon>Metazoa</taxon>
        <taxon>Ecdysozoa</taxon>
        <taxon>Nematoda</taxon>
        <taxon>Chromadorea</taxon>
        <taxon>Rhabditida</taxon>
        <taxon>Rhabditina</taxon>
        <taxon>Rhabditomorpha</taxon>
        <taxon>Strongyloidea</taxon>
        <taxon>Heligmosomidae</taxon>
        <taxon>Heligmosomoides</taxon>
    </lineage>
</organism>
<dbReference type="OrthoDB" id="406838at2759"/>
<accession>A0A183G1C7</accession>
<evidence type="ECO:0000259" key="7">
    <source>
        <dbReference type="PROSITE" id="PS51864"/>
    </source>
</evidence>
<feature type="binding site" evidence="5">
    <location>
        <position position="116"/>
    </location>
    <ligand>
        <name>Zn(2+)</name>
        <dbReference type="ChEBI" id="CHEBI:29105"/>
        <note>catalytic</note>
    </ligand>
</feature>
<gene>
    <name evidence="8" type="ORF">HPBE_LOCUS14984</name>
</gene>
<feature type="binding site" evidence="5">
    <location>
        <position position="122"/>
    </location>
    <ligand>
        <name>Zn(2+)</name>
        <dbReference type="ChEBI" id="CHEBI:29105"/>
        <note>catalytic</note>
    </ligand>
</feature>
<dbReference type="EC" id="3.4.24.-" evidence="6"/>
<accession>A0A3P8B9J9</accession>
<dbReference type="InterPro" id="IPR001506">
    <property type="entry name" value="Peptidase_M12A"/>
</dbReference>
<protein>
    <recommendedName>
        <fullName evidence="6">Metalloendopeptidase</fullName>
        <ecNumber evidence="6">3.4.24.-</ecNumber>
    </recommendedName>
</protein>
<proteinExistence type="predicted"/>
<dbReference type="PRINTS" id="PR00480">
    <property type="entry name" value="ASTACIN"/>
</dbReference>
<keyword evidence="1 5" id="KW-0479">Metal-binding</keyword>
<sequence length="347" mass="38690">MKLAKVAGRALKSKNKVKAVDSILGERVKTVFRKGAKLWRDNTCIDIYEDTCGDSEILVGENRGPNIPNLGYSLDRIRVVMEGRCWSNVGREGGEQKLSLGDGCDTVYTAVHELGHSLGLFHTHTRHDRKQFLRVNRQNIDAINYNYGLPLDFGSIMIYESTADSNYIYTLGSPFLSFYDIQMLNLHYNCTDSSAVCKNGGFAHPRDCTRCICPGGYGGRLCDERVSNSLHYALSNKYAPLGKKIEVTLLSFSPNFVAVSGCKYDGVEIKTQADQRLTDIFDFRFSVNTVLVSNSSMVPIITYNSLFQSSIEIHGTNATENDDEGDQRYDNLNSNSLLVILLLAELN</sequence>
<dbReference type="AlphaFoldDB" id="A0A183G1C7"/>
<evidence type="ECO:0000313" key="8">
    <source>
        <dbReference type="EMBL" id="VDP01444.1"/>
    </source>
</evidence>
<dbReference type="SUPFAM" id="SSF55486">
    <property type="entry name" value="Metalloproteases ('zincins'), catalytic domain"/>
    <property type="match status" value="1"/>
</dbReference>
<keyword evidence="3 5" id="KW-0482">Metalloprotease</keyword>
<keyword evidence="5 6" id="KW-0378">Hydrolase</keyword>
<keyword evidence="4" id="KW-1015">Disulfide bond</keyword>
<dbReference type="GO" id="GO:0008270">
    <property type="term" value="F:zinc ion binding"/>
    <property type="evidence" value="ECO:0007669"/>
    <property type="project" value="UniProtKB-UniRule"/>
</dbReference>
<evidence type="ECO:0000256" key="3">
    <source>
        <dbReference type="ARBA" id="ARBA00023049"/>
    </source>
</evidence>
<keyword evidence="5 6" id="KW-0645">Protease</keyword>
<feature type="binding site" evidence="5">
    <location>
        <position position="112"/>
    </location>
    <ligand>
        <name>Zn(2+)</name>
        <dbReference type="ChEBI" id="CHEBI:29105"/>
        <note>catalytic</note>
    </ligand>
</feature>
<dbReference type="EMBL" id="UZAH01028640">
    <property type="protein sequence ID" value="VDP01444.1"/>
    <property type="molecule type" value="Genomic_DNA"/>
</dbReference>
<reference evidence="10" key="2">
    <citation type="submission" date="2019-09" db="UniProtKB">
        <authorList>
            <consortium name="WormBaseParasite"/>
        </authorList>
    </citation>
    <scope>IDENTIFICATION</scope>
</reference>
<dbReference type="Pfam" id="PF01400">
    <property type="entry name" value="Astacin"/>
    <property type="match status" value="1"/>
</dbReference>
<name>A0A183G1C7_HELPZ</name>
<dbReference type="PANTHER" id="PTHR10127:SF831">
    <property type="entry name" value="ZINC METALLOPROTEINASE NAS-37"/>
    <property type="match status" value="1"/>
</dbReference>
<feature type="domain" description="Peptidase M12A" evidence="7">
    <location>
        <begin position="4"/>
        <end position="191"/>
    </location>
</feature>
<dbReference type="GO" id="GO:0004222">
    <property type="term" value="F:metalloendopeptidase activity"/>
    <property type="evidence" value="ECO:0007669"/>
    <property type="project" value="UniProtKB-UniRule"/>
</dbReference>
<feature type="active site" evidence="5">
    <location>
        <position position="113"/>
    </location>
</feature>
<dbReference type="PROSITE" id="PS00022">
    <property type="entry name" value="EGF_1"/>
    <property type="match status" value="1"/>
</dbReference>
<keyword evidence="9" id="KW-1185">Reference proteome</keyword>
<dbReference type="SMART" id="SM00235">
    <property type="entry name" value="ZnMc"/>
    <property type="match status" value="1"/>
</dbReference>
<dbReference type="Proteomes" id="UP000050761">
    <property type="component" value="Unassembled WGS sequence"/>
</dbReference>
<dbReference type="PROSITE" id="PS01186">
    <property type="entry name" value="EGF_2"/>
    <property type="match status" value="1"/>
</dbReference>
<dbReference type="InterPro" id="IPR000742">
    <property type="entry name" value="EGF"/>
</dbReference>
<evidence type="ECO:0000313" key="9">
    <source>
        <dbReference type="Proteomes" id="UP000050761"/>
    </source>
</evidence>
<dbReference type="WBParaSite" id="HPBE_0001498301-mRNA-1">
    <property type="protein sequence ID" value="HPBE_0001498301-mRNA-1"/>
    <property type="gene ID" value="HPBE_0001498301"/>
</dbReference>
<evidence type="ECO:0000256" key="5">
    <source>
        <dbReference type="PROSITE-ProRule" id="PRU01211"/>
    </source>
</evidence>
<keyword evidence="2 5" id="KW-0862">Zinc</keyword>
<dbReference type="InterPro" id="IPR024079">
    <property type="entry name" value="MetalloPept_cat_dom_sf"/>
</dbReference>
<evidence type="ECO:0000256" key="2">
    <source>
        <dbReference type="ARBA" id="ARBA00022833"/>
    </source>
</evidence>
<evidence type="ECO:0000256" key="6">
    <source>
        <dbReference type="RuleBase" id="RU361183"/>
    </source>
</evidence>
<dbReference type="PANTHER" id="PTHR10127">
    <property type="entry name" value="DISCOIDIN, CUB, EGF, LAMININ , AND ZINC METALLOPROTEASE DOMAIN CONTAINING"/>
    <property type="match status" value="1"/>
</dbReference>
<comment type="cofactor">
    <cofactor evidence="5 6">
        <name>Zn(2+)</name>
        <dbReference type="ChEBI" id="CHEBI:29105"/>
    </cofactor>
    <text evidence="5 6">Binds 1 zinc ion per subunit.</text>
</comment>
<comment type="caution">
    <text evidence="5">Lacks conserved residue(s) required for the propagation of feature annotation.</text>
</comment>
<evidence type="ECO:0000256" key="4">
    <source>
        <dbReference type="ARBA" id="ARBA00023157"/>
    </source>
</evidence>
<dbReference type="Gene3D" id="3.40.390.10">
    <property type="entry name" value="Collagenase (Catalytic Domain)"/>
    <property type="match status" value="1"/>
</dbReference>
<reference evidence="8 9" key="1">
    <citation type="submission" date="2018-11" db="EMBL/GenBank/DDBJ databases">
        <authorList>
            <consortium name="Pathogen Informatics"/>
        </authorList>
    </citation>
    <scope>NUCLEOTIDE SEQUENCE [LARGE SCALE GENOMIC DNA]</scope>
</reference>
<evidence type="ECO:0000313" key="10">
    <source>
        <dbReference type="WBParaSite" id="HPBE_0001498301-mRNA-1"/>
    </source>
</evidence>
<dbReference type="PROSITE" id="PS51864">
    <property type="entry name" value="ASTACIN"/>
    <property type="match status" value="1"/>
</dbReference>
<dbReference type="GO" id="GO:0006508">
    <property type="term" value="P:proteolysis"/>
    <property type="evidence" value="ECO:0007669"/>
    <property type="project" value="UniProtKB-KW"/>
</dbReference>